<comment type="caution">
    <text evidence="3">The sequence shown here is derived from an EMBL/GenBank/DDBJ whole genome shotgun (WGS) entry which is preliminary data.</text>
</comment>
<organism evidence="3 4">
    <name type="scientific">Alectoria fallacina</name>
    <dbReference type="NCBI Taxonomy" id="1903189"/>
    <lineage>
        <taxon>Eukaryota</taxon>
        <taxon>Fungi</taxon>
        <taxon>Dikarya</taxon>
        <taxon>Ascomycota</taxon>
        <taxon>Pezizomycotina</taxon>
        <taxon>Lecanoromycetes</taxon>
        <taxon>OSLEUM clade</taxon>
        <taxon>Lecanoromycetidae</taxon>
        <taxon>Lecanorales</taxon>
        <taxon>Lecanorineae</taxon>
        <taxon>Parmeliaceae</taxon>
        <taxon>Alectoria</taxon>
    </lineage>
</organism>
<accession>A0A8H3IDN1</accession>
<evidence type="ECO:0000256" key="2">
    <source>
        <dbReference type="SAM" id="SignalP"/>
    </source>
</evidence>
<evidence type="ECO:0000256" key="1">
    <source>
        <dbReference type="SAM" id="MobiDB-lite"/>
    </source>
</evidence>
<protein>
    <submittedName>
        <fullName evidence="3">Uncharacterized protein</fullName>
    </submittedName>
</protein>
<reference evidence="3" key="1">
    <citation type="submission" date="2021-03" db="EMBL/GenBank/DDBJ databases">
        <authorList>
            <person name="Tagirdzhanova G."/>
        </authorList>
    </citation>
    <scope>NUCLEOTIDE SEQUENCE</scope>
</reference>
<feature type="compositionally biased region" description="Low complexity" evidence="1">
    <location>
        <begin position="96"/>
        <end position="159"/>
    </location>
</feature>
<dbReference type="AlphaFoldDB" id="A0A8H3IDN1"/>
<dbReference type="EMBL" id="CAJPDR010000095">
    <property type="protein sequence ID" value="CAF9916945.1"/>
    <property type="molecule type" value="Genomic_DNA"/>
</dbReference>
<gene>
    <name evidence="3" type="ORF">ALECFALPRED_010935</name>
</gene>
<evidence type="ECO:0000313" key="4">
    <source>
        <dbReference type="Proteomes" id="UP000664203"/>
    </source>
</evidence>
<feature type="signal peptide" evidence="2">
    <location>
        <begin position="1"/>
        <end position="17"/>
    </location>
</feature>
<dbReference type="OrthoDB" id="5350391at2759"/>
<keyword evidence="4" id="KW-1185">Reference proteome</keyword>
<proteinExistence type="predicted"/>
<name>A0A8H3IDN1_9LECA</name>
<dbReference type="Proteomes" id="UP000664203">
    <property type="component" value="Unassembled WGS sequence"/>
</dbReference>
<keyword evidence="2" id="KW-0732">Signal</keyword>
<feature type="region of interest" description="Disordered" evidence="1">
    <location>
        <begin position="77"/>
        <end position="173"/>
    </location>
</feature>
<feature type="chain" id="PRO_5034469938" evidence="2">
    <location>
        <begin position="18"/>
        <end position="372"/>
    </location>
</feature>
<sequence>MHTAVLISSLLGAGALAFPQHKHAHLHEKKDVVFYSQWQDGPRTLIQEFVNENIVIGNPPPSASTSPAVEVKADYAFPQGGHPSWTGEAGQHHGRPATPTTAAAAAPEAPSPVITSPAVSSTPPAPAVVQASPVDTPPISSSSSAPESSGSSTSTSTSSGDCNPTGGEAWYSPPCTGSSGASALDKMNNLRKTWNSSLVDYKWDSGLAQNSHDTAWLETTWTAGTDSTGGLTETPNGEGGGWVMGHHLFNGTNGQCIAEGNNTQSTGDLTPIETMFLMWICEKPSSAIQDMCTQTGNTKGDPNCYCANIDDDCTCGHAMIIQNAGMNSIGCYYMDKVASGKTDNAVNAVELAQELGTPGNAAPGMLTCDFTA</sequence>
<evidence type="ECO:0000313" key="3">
    <source>
        <dbReference type="EMBL" id="CAF9916945.1"/>
    </source>
</evidence>